<organism evidence="2 3">
    <name type="scientific">Vespula maculifrons</name>
    <name type="common">Eastern yellow jacket</name>
    <name type="synonym">Wasp</name>
    <dbReference type="NCBI Taxonomy" id="7453"/>
    <lineage>
        <taxon>Eukaryota</taxon>
        <taxon>Metazoa</taxon>
        <taxon>Ecdysozoa</taxon>
        <taxon>Arthropoda</taxon>
        <taxon>Hexapoda</taxon>
        <taxon>Insecta</taxon>
        <taxon>Pterygota</taxon>
        <taxon>Neoptera</taxon>
        <taxon>Endopterygota</taxon>
        <taxon>Hymenoptera</taxon>
        <taxon>Apocrita</taxon>
        <taxon>Aculeata</taxon>
        <taxon>Vespoidea</taxon>
        <taxon>Vespidae</taxon>
        <taxon>Vespinae</taxon>
        <taxon>Vespula</taxon>
    </lineage>
</organism>
<feature type="compositionally biased region" description="Basic residues" evidence="1">
    <location>
        <begin position="271"/>
        <end position="283"/>
    </location>
</feature>
<sequence length="298" mass="34525">MRRIGKKEEDEEEEEEWKKDTLGSIKIERIGVSSKGENDVTDLTTRKTPKKSKDKRGEEDTHTRNSGIRDSIIGVENEMRKIVTKYRTTVANVRDTSAHDVVIQHRVVLETNYDRRSVSTPTWILPRSRVPKKLNTLVRDSRRRRLRNGGSRLRTRVSNDVYDNGRTRFTPAPTFPCKISMPAELRTISRWYGLPWRQCVSYTSSSGYWPTFHGDKFSRGESRREPRAKRDLAYEVMDLAKREVGAITREVRATTIFRNEILATSQSASQRRAKSRWKGRSRRVKDSKVDGPTVLRGT</sequence>
<name>A0ABD2CS19_VESMC</name>
<evidence type="ECO:0000313" key="3">
    <source>
        <dbReference type="Proteomes" id="UP001607303"/>
    </source>
</evidence>
<protein>
    <submittedName>
        <fullName evidence="2">Uncharacterized protein</fullName>
    </submittedName>
</protein>
<comment type="caution">
    <text evidence="2">The sequence shown here is derived from an EMBL/GenBank/DDBJ whole genome shotgun (WGS) entry which is preliminary data.</text>
</comment>
<proteinExistence type="predicted"/>
<dbReference type="EMBL" id="JAYRBN010000034">
    <property type="protein sequence ID" value="KAL2747924.1"/>
    <property type="molecule type" value="Genomic_DNA"/>
</dbReference>
<keyword evidence="3" id="KW-1185">Reference proteome</keyword>
<gene>
    <name evidence="2" type="ORF">V1477_003819</name>
</gene>
<accession>A0ABD2CS19</accession>
<feature type="region of interest" description="Disordered" evidence="1">
    <location>
        <begin position="1"/>
        <end position="20"/>
    </location>
</feature>
<evidence type="ECO:0000313" key="2">
    <source>
        <dbReference type="EMBL" id="KAL2747924.1"/>
    </source>
</evidence>
<feature type="region of interest" description="Disordered" evidence="1">
    <location>
        <begin position="28"/>
        <end position="70"/>
    </location>
</feature>
<dbReference type="Proteomes" id="UP001607303">
    <property type="component" value="Unassembled WGS sequence"/>
</dbReference>
<feature type="region of interest" description="Disordered" evidence="1">
    <location>
        <begin position="268"/>
        <end position="298"/>
    </location>
</feature>
<dbReference type="AlphaFoldDB" id="A0ABD2CS19"/>
<evidence type="ECO:0000256" key="1">
    <source>
        <dbReference type="SAM" id="MobiDB-lite"/>
    </source>
</evidence>
<reference evidence="2 3" key="1">
    <citation type="journal article" date="2024" name="Ann. Entomol. Soc. Am.">
        <title>Genomic analyses of the southern and eastern yellowjacket wasps (Hymenoptera: Vespidae) reveal evolutionary signatures of social life.</title>
        <authorList>
            <person name="Catto M.A."/>
            <person name="Caine P.B."/>
            <person name="Orr S.E."/>
            <person name="Hunt B.G."/>
            <person name="Goodisman M.A.D."/>
        </authorList>
    </citation>
    <scope>NUCLEOTIDE SEQUENCE [LARGE SCALE GENOMIC DNA]</scope>
    <source>
        <strain evidence="2">232</strain>
        <tissue evidence="2">Head and thorax</tissue>
    </source>
</reference>